<keyword evidence="2" id="KW-0812">Transmembrane</keyword>
<evidence type="ECO:0000313" key="5">
    <source>
        <dbReference type="EMBL" id="CAE2273212.1"/>
    </source>
</evidence>
<keyword evidence="3" id="KW-0732">Signal</keyword>
<feature type="domain" description="Guanylate kinase-like" evidence="4">
    <location>
        <begin position="401"/>
        <end position="597"/>
    </location>
</feature>
<sequence>MTTLRAPVVAALLLLLSAVPSSRAFSCAGKQGRCGSSVPSLSLRPSSAATVPSSPGLFRAFVALRSSSSGGYDRQGDEVVAKKREPPYPKAGDVVRYFDVDGGAADGEALVGKIVLIQSILSKASADAYDDGTGRWLVEIQEMEDVGDGYYADYPSRKRRSKQSLRKLEEVAPVSASFVRTEDAYKIPRDRAGRPLSLFDQYKLVGYEGPAAVPVNEEVVQSDAERYAALKIKLLKDAALAGLFGTVLVELLRGFDDAITYLAGAIAGVGYVFFLSVKTDTLGSAGAKLGKNVSNLRFGLPAIVLVTVAVRNVALGANGPLGPDGPGSMFSTVTAEQFACAMLGFLTYRVTLFASQLSPVVGDSLGDMLPGSAGVALRMAQDAKEGGEEGASGGLFDENLKPVLLVCGPAGTGKTSLVKKLVADGGGRFVEPMMMDRVADGATFERLELRDEFLKVDATGRYGLTAEGVLTAAASPAADEPGEGGEEGEEQPQQQQVVVVDADVALAKKLTQVSGARLIGVWVGLDSTEKFENRLRSQIESGDLPIPEDETEESVIRGKVKAIVQDIEYGVVSGIFEFTILNNDFDTSFAQLEEAAEYCFK</sequence>
<feature type="signal peptide" evidence="3">
    <location>
        <begin position="1"/>
        <end position="24"/>
    </location>
</feature>
<feature type="chain" id="PRO_5031278033" description="Guanylate kinase-like domain-containing protein" evidence="3">
    <location>
        <begin position="25"/>
        <end position="601"/>
    </location>
</feature>
<protein>
    <recommendedName>
        <fullName evidence="4">Guanylate kinase-like domain-containing protein</fullName>
    </recommendedName>
</protein>
<name>A0A7S4JT84_9STRA</name>
<feature type="transmembrane region" description="Helical" evidence="2">
    <location>
        <begin position="298"/>
        <end position="317"/>
    </location>
</feature>
<dbReference type="InterPro" id="IPR008144">
    <property type="entry name" value="Guanylate_kin-like_dom"/>
</dbReference>
<proteinExistence type="predicted"/>
<keyword evidence="2" id="KW-1133">Transmembrane helix</keyword>
<accession>A0A7S4JT84</accession>
<evidence type="ECO:0000259" key="4">
    <source>
        <dbReference type="PROSITE" id="PS50052"/>
    </source>
</evidence>
<feature type="transmembrane region" description="Helical" evidence="2">
    <location>
        <begin position="258"/>
        <end position="277"/>
    </location>
</feature>
<dbReference type="PROSITE" id="PS50052">
    <property type="entry name" value="GUANYLATE_KINASE_2"/>
    <property type="match status" value="1"/>
</dbReference>
<evidence type="ECO:0000256" key="1">
    <source>
        <dbReference type="SAM" id="MobiDB-lite"/>
    </source>
</evidence>
<feature type="compositionally biased region" description="Acidic residues" evidence="1">
    <location>
        <begin position="480"/>
        <end position="490"/>
    </location>
</feature>
<dbReference type="InterPro" id="IPR027417">
    <property type="entry name" value="P-loop_NTPase"/>
</dbReference>
<dbReference type="AlphaFoldDB" id="A0A7S4JT84"/>
<gene>
    <name evidence="5" type="ORF">OAUR00152_LOCUS33326</name>
</gene>
<feature type="region of interest" description="Disordered" evidence="1">
    <location>
        <begin position="474"/>
        <end position="494"/>
    </location>
</feature>
<reference evidence="5" key="1">
    <citation type="submission" date="2021-01" db="EMBL/GenBank/DDBJ databases">
        <authorList>
            <person name="Corre E."/>
            <person name="Pelletier E."/>
            <person name="Niang G."/>
            <person name="Scheremetjew M."/>
            <person name="Finn R."/>
            <person name="Kale V."/>
            <person name="Holt S."/>
            <person name="Cochrane G."/>
            <person name="Meng A."/>
            <person name="Brown T."/>
            <person name="Cohen L."/>
        </authorList>
    </citation>
    <scope>NUCLEOTIDE SEQUENCE</scope>
    <source>
        <strain evidence="5">Isolate 1302-5</strain>
    </source>
</reference>
<organism evidence="5">
    <name type="scientific">Odontella aurita</name>
    <dbReference type="NCBI Taxonomy" id="265563"/>
    <lineage>
        <taxon>Eukaryota</taxon>
        <taxon>Sar</taxon>
        <taxon>Stramenopiles</taxon>
        <taxon>Ochrophyta</taxon>
        <taxon>Bacillariophyta</taxon>
        <taxon>Mediophyceae</taxon>
        <taxon>Biddulphiophycidae</taxon>
        <taxon>Eupodiscales</taxon>
        <taxon>Odontellaceae</taxon>
        <taxon>Odontella</taxon>
    </lineage>
</organism>
<dbReference type="EMBL" id="HBKQ01048278">
    <property type="protein sequence ID" value="CAE2273212.1"/>
    <property type="molecule type" value="Transcribed_RNA"/>
</dbReference>
<dbReference type="SUPFAM" id="SSF52540">
    <property type="entry name" value="P-loop containing nucleoside triphosphate hydrolases"/>
    <property type="match status" value="1"/>
</dbReference>
<evidence type="ECO:0000256" key="3">
    <source>
        <dbReference type="SAM" id="SignalP"/>
    </source>
</evidence>
<evidence type="ECO:0000256" key="2">
    <source>
        <dbReference type="SAM" id="Phobius"/>
    </source>
</evidence>
<dbReference type="Gene3D" id="3.40.50.300">
    <property type="entry name" value="P-loop containing nucleotide triphosphate hydrolases"/>
    <property type="match status" value="1"/>
</dbReference>
<keyword evidence="2" id="KW-0472">Membrane</keyword>